<dbReference type="SMART" id="SM00533">
    <property type="entry name" value="MUTSd"/>
    <property type="match status" value="1"/>
</dbReference>
<evidence type="ECO:0000256" key="8">
    <source>
        <dbReference type="ARBA" id="ARBA00024647"/>
    </source>
</evidence>
<dbReference type="PANTHER" id="PTHR11361:SF34">
    <property type="entry name" value="DNA MISMATCH REPAIR PROTEIN MSH1, MITOCHONDRIAL"/>
    <property type="match status" value="1"/>
</dbReference>
<evidence type="ECO:0000256" key="2">
    <source>
        <dbReference type="ARBA" id="ARBA00021982"/>
    </source>
</evidence>
<evidence type="ECO:0000256" key="4">
    <source>
        <dbReference type="ARBA" id="ARBA00022763"/>
    </source>
</evidence>
<dbReference type="InterPro" id="IPR036678">
    <property type="entry name" value="MutS_con_dom_sf"/>
</dbReference>
<dbReference type="GO" id="GO:0005829">
    <property type="term" value="C:cytosol"/>
    <property type="evidence" value="ECO:0007669"/>
    <property type="project" value="TreeGrafter"/>
</dbReference>
<dbReference type="HAMAP" id="MF_00096">
    <property type="entry name" value="MutS"/>
    <property type="match status" value="1"/>
</dbReference>
<evidence type="ECO:0000256" key="7">
    <source>
        <dbReference type="ARBA" id="ARBA00023204"/>
    </source>
</evidence>
<dbReference type="SUPFAM" id="SSF55271">
    <property type="entry name" value="DNA repair protein MutS, domain I"/>
    <property type="match status" value="1"/>
</dbReference>
<dbReference type="InterPro" id="IPR045076">
    <property type="entry name" value="MutS"/>
</dbReference>
<dbReference type="GO" id="GO:0140664">
    <property type="term" value="F:ATP-dependent DNA damage sensor activity"/>
    <property type="evidence" value="ECO:0007669"/>
    <property type="project" value="InterPro"/>
</dbReference>
<dbReference type="GO" id="GO:0003684">
    <property type="term" value="F:damaged DNA binding"/>
    <property type="evidence" value="ECO:0007669"/>
    <property type="project" value="UniProtKB-UniRule"/>
</dbReference>
<dbReference type="PROSITE" id="PS00486">
    <property type="entry name" value="DNA_MISMATCH_REPAIR_2"/>
    <property type="match status" value="1"/>
</dbReference>
<evidence type="ECO:0000256" key="3">
    <source>
        <dbReference type="ARBA" id="ARBA00022741"/>
    </source>
</evidence>
<protein>
    <recommendedName>
        <fullName evidence="2 9">DNA mismatch repair protein MutS</fullName>
    </recommendedName>
</protein>
<dbReference type="Gene3D" id="3.30.420.110">
    <property type="entry name" value="MutS, connector domain"/>
    <property type="match status" value="1"/>
</dbReference>
<dbReference type="InterPro" id="IPR007696">
    <property type="entry name" value="DNA_mismatch_repair_MutS_core"/>
</dbReference>
<evidence type="ECO:0000313" key="12">
    <source>
        <dbReference type="EMBL" id="TCL35912.1"/>
    </source>
</evidence>
<dbReference type="InterPro" id="IPR007695">
    <property type="entry name" value="DNA_mismatch_repair_MutS-lik_N"/>
</dbReference>
<evidence type="ECO:0000256" key="5">
    <source>
        <dbReference type="ARBA" id="ARBA00022840"/>
    </source>
</evidence>
<dbReference type="SUPFAM" id="SSF48334">
    <property type="entry name" value="DNA repair protein MutS, domain III"/>
    <property type="match status" value="1"/>
</dbReference>
<name>A0A4R1Q3S3_9FIRM</name>
<evidence type="ECO:0000256" key="9">
    <source>
        <dbReference type="HAMAP-Rule" id="MF_00096"/>
    </source>
</evidence>
<keyword evidence="5 9" id="KW-0067">ATP-binding</keyword>
<dbReference type="SUPFAM" id="SSF52540">
    <property type="entry name" value="P-loop containing nucleoside triphosphate hydrolases"/>
    <property type="match status" value="1"/>
</dbReference>
<comment type="function">
    <text evidence="8 9">This protein is involved in the repair of mismatches in DNA. It is possible that it carries out the mismatch recognition step. This protein has a weak ATPase activity.</text>
</comment>
<dbReference type="RefSeq" id="WP_132082251.1">
    <property type="nucleotide sequence ID" value="NZ_DAMAKO010000010.1"/>
</dbReference>
<dbReference type="Pfam" id="PF01624">
    <property type="entry name" value="MutS_I"/>
    <property type="match status" value="1"/>
</dbReference>
<dbReference type="FunFam" id="1.10.1420.10:FF:000001">
    <property type="entry name" value="DNA mismatch repair protein MutS"/>
    <property type="match status" value="1"/>
</dbReference>
<dbReference type="OrthoDB" id="9802448at2"/>
<dbReference type="Pfam" id="PF05190">
    <property type="entry name" value="MutS_IV"/>
    <property type="match status" value="1"/>
</dbReference>
<accession>A0A4R1Q3S3</accession>
<organism evidence="12 13">
    <name type="scientific">Anaerospora hongkongensis</name>
    <dbReference type="NCBI Taxonomy" id="244830"/>
    <lineage>
        <taxon>Bacteria</taxon>
        <taxon>Bacillati</taxon>
        <taxon>Bacillota</taxon>
        <taxon>Negativicutes</taxon>
        <taxon>Selenomonadales</taxon>
        <taxon>Sporomusaceae</taxon>
        <taxon>Anaerospora</taxon>
    </lineage>
</organism>
<dbReference type="SUPFAM" id="SSF53150">
    <property type="entry name" value="DNA repair protein MutS, domain II"/>
    <property type="match status" value="1"/>
</dbReference>
<comment type="caution">
    <text evidence="12">The sequence shown here is derived from an EMBL/GenBank/DDBJ whole genome shotgun (WGS) entry which is preliminary data.</text>
</comment>
<dbReference type="InterPro" id="IPR017261">
    <property type="entry name" value="DNA_mismatch_repair_MutS/MSH"/>
</dbReference>
<dbReference type="EMBL" id="SLUI01000010">
    <property type="protein sequence ID" value="TCL35912.1"/>
    <property type="molecule type" value="Genomic_DNA"/>
</dbReference>
<dbReference type="Pfam" id="PF00488">
    <property type="entry name" value="MutS_V"/>
    <property type="match status" value="1"/>
</dbReference>
<dbReference type="GO" id="GO:0005524">
    <property type="term" value="F:ATP binding"/>
    <property type="evidence" value="ECO:0007669"/>
    <property type="project" value="UniProtKB-UniRule"/>
</dbReference>
<dbReference type="PIRSF" id="PIRSF037677">
    <property type="entry name" value="DNA_mis_repair_Msh6"/>
    <property type="match status" value="1"/>
</dbReference>
<dbReference type="InterPro" id="IPR036187">
    <property type="entry name" value="DNA_mismatch_repair_MutS_sf"/>
</dbReference>
<evidence type="ECO:0000256" key="1">
    <source>
        <dbReference type="ARBA" id="ARBA00006271"/>
    </source>
</evidence>
<reference evidence="12 13" key="1">
    <citation type="submission" date="2019-03" db="EMBL/GenBank/DDBJ databases">
        <title>Genomic Encyclopedia of Type Strains, Phase IV (KMG-IV): sequencing the most valuable type-strain genomes for metagenomic binning, comparative biology and taxonomic classification.</title>
        <authorList>
            <person name="Goeker M."/>
        </authorList>
    </citation>
    <scope>NUCLEOTIDE SEQUENCE [LARGE SCALE GENOMIC DNA]</scope>
    <source>
        <strain evidence="12 13">DSM 15969</strain>
    </source>
</reference>
<dbReference type="NCBIfam" id="TIGR01070">
    <property type="entry name" value="mutS1"/>
    <property type="match status" value="1"/>
</dbReference>
<dbReference type="InterPro" id="IPR007860">
    <property type="entry name" value="DNA_mmatch_repair_MutS_con_dom"/>
</dbReference>
<keyword evidence="13" id="KW-1185">Reference proteome</keyword>
<dbReference type="Gene3D" id="3.40.50.300">
    <property type="entry name" value="P-loop containing nucleotide triphosphate hydrolases"/>
    <property type="match status" value="1"/>
</dbReference>
<dbReference type="Pfam" id="PF05192">
    <property type="entry name" value="MutS_III"/>
    <property type="match status" value="1"/>
</dbReference>
<proteinExistence type="inferred from homology"/>
<dbReference type="FunFam" id="3.40.50.300:FF:000870">
    <property type="entry name" value="MutS protein homolog 4"/>
    <property type="match status" value="1"/>
</dbReference>
<dbReference type="Proteomes" id="UP000295063">
    <property type="component" value="Unassembled WGS sequence"/>
</dbReference>
<feature type="domain" description="DNA mismatch repair proteins mutS family" evidence="11">
    <location>
        <begin position="692"/>
        <end position="708"/>
    </location>
</feature>
<dbReference type="InterPro" id="IPR000432">
    <property type="entry name" value="DNA_mismatch_repair_MutS_C"/>
</dbReference>
<keyword evidence="6 9" id="KW-0238">DNA-binding</keyword>
<dbReference type="GO" id="GO:0006298">
    <property type="term" value="P:mismatch repair"/>
    <property type="evidence" value="ECO:0007669"/>
    <property type="project" value="UniProtKB-UniRule"/>
</dbReference>
<keyword evidence="3 9" id="KW-0547">Nucleotide-binding</keyword>
<dbReference type="CDD" id="cd03284">
    <property type="entry name" value="ABC_MutS1"/>
    <property type="match status" value="1"/>
</dbReference>
<dbReference type="NCBIfam" id="NF003810">
    <property type="entry name" value="PRK05399.1"/>
    <property type="match status" value="1"/>
</dbReference>
<evidence type="ECO:0000256" key="6">
    <source>
        <dbReference type="ARBA" id="ARBA00023125"/>
    </source>
</evidence>
<keyword evidence="7 9" id="KW-0234">DNA repair</keyword>
<sequence>MTPTYTPMMEQYREIKSRHPQEILFFRLGDFYEMFFTDAETASRELEITLTARDGGAGNRVPMCGVPYHAAENYILRLINKGFRVAICEQVEDPKQVKGIVRREVVKIITPGTILSEAALVDKSNNYLVTVYGEGEIIGICAADITTGECSWATFTGADRIATLCDYLFRLSPAELVWINTVPLQKQIENFLETRIPSCSIAALDLASTQDVRELPRQHFDAVEIPTCPIAYLAVACLLHYLHEAIKCDVSHINHLVKLDNNDYLILDASSLRNLEISRNIRDGGKKGTLLDVLDFTKTAMGGRLLRKWLEYPLLHAQPIITRQEGVAELVEKPILRKSLQQLLAAIYDFERIVTRIEIGAANARDLNALQVSLAVLPDIIANLAETQSGILTRICHNTPLHAAIVALIDKAIVDNAPLSVRDGGMIKTGYNSELDELRSIASDSKKWIQELEAREKEQSGIKSLKVGFNKVFGYYLEVTHANTAAVPAHYIRKQTLANAERYITPELKEFEIKVLGAQEKIVTIEYHLLNEIREQIKCQIKGIQETARQIAILDALISLSEAAFQYNYVRPVIGTNREIHIKDGRHPIVERLLVREMFVPNDVSLNHYDTEIAVITGPNMAGKSTYMRQVAILVLMTQIGSFIPAREAFVSPVDRIFTRVGASDDLATGQSTFMVEMNEVAHILKYATGNSLIILDEIGRGTSTFDGMSIARAVIEYVKERIKAKTLFATHYHELTEMADQYPGIKNFTVAVKERGNEVIFLRRIIPGGADKSYGIHVAQLAGLPKKLIQRSQQILADLESCQTNKEAGFEQIAAATASVNHAGPSLFSSAVTDELRSIDILSITPIEAMNLLYRLHNQAKEEVGQG</sequence>
<dbReference type="AlphaFoldDB" id="A0A4R1Q3S3"/>
<dbReference type="Gene3D" id="3.40.1170.10">
    <property type="entry name" value="DNA repair protein MutS, domain I"/>
    <property type="match status" value="1"/>
</dbReference>
<feature type="binding site" evidence="9">
    <location>
        <begin position="618"/>
        <end position="625"/>
    </location>
    <ligand>
        <name>ATP</name>
        <dbReference type="ChEBI" id="CHEBI:30616"/>
    </ligand>
</feature>
<dbReference type="SMART" id="SM00534">
    <property type="entry name" value="MUTSac"/>
    <property type="match status" value="1"/>
</dbReference>
<dbReference type="InterPro" id="IPR005748">
    <property type="entry name" value="DNA_mismatch_repair_MutS"/>
</dbReference>
<dbReference type="InterPro" id="IPR007861">
    <property type="entry name" value="DNA_mismatch_repair_MutS_clamp"/>
</dbReference>
<dbReference type="FunFam" id="3.40.1170.10:FF:000001">
    <property type="entry name" value="DNA mismatch repair protein MutS"/>
    <property type="match status" value="1"/>
</dbReference>
<evidence type="ECO:0000259" key="11">
    <source>
        <dbReference type="PROSITE" id="PS00486"/>
    </source>
</evidence>
<evidence type="ECO:0000256" key="10">
    <source>
        <dbReference type="RuleBase" id="RU003756"/>
    </source>
</evidence>
<keyword evidence="4 9" id="KW-0227">DNA damage</keyword>
<gene>
    <name evidence="9" type="primary">mutS</name>
    <name evidence="12" type="ORF">EV210_110157</name>
</gene>
<comment type="similarity">
    <text evidence="1 9 10">Belongs to the DNA mismatch repair MutS family.</text>
</comment>
<dbReference type="GO" id="GO:0030983">
    <property type="term" value="F:mismatched DNA binding"/>
    <property type="evidence" value="ECO:0007669"/>
    <property type="project" value="InterPro"/>
</dbReference>
<evidence type="ECO:0000313" key="13">
    <source>
        <dbReference type="Proteomes" id="UP000295063"/>
    </source>
</evidence>
<dbReference type="InterPro" id="IPR016151">
    <property type="entry name" value="DNA_mismatch_repair_MutS_N"/>
</dbReference>
<dbReference type="PANTHER" id="PTHR11361">
    <property type="entry name" value="DNA MISMATCH REPAIR PROTEIN MUTS FAMILY MEMBER"/>
    <property type="match status" value="1"/>
</dbReference>
<dbReference type="InterPro" id="IPR027417">
    <property type="entry name" value="P-loop_NTPase"/>
</dbReference>
<dbReference type="Gene3D" id="1.10.1420.10">
    <property type="match status" value="2"/>
</dbReference>
<dbReference type="Pfam" id="PF05188">
    <property type="entry name" value="MutS_II"/>
    <property type="match status" value="1"/>
</dbReference>